<comment type="caution">
    <text evidence="3">The sequence shown here is derived from an EMBL/GenBank/DDBJ whole genome shotgun (WGS) entry which is preliminary data.</text>
</comment>
<dbReference type="InterPro" id="IPR002201">
    <property type="entry name" value="Glyco_trans_9"/>
</dbReference>
<dbReference type="eggNOG" id="COG0859">
    <property type="taxonomic scope" value="Bacteria"/>
</dbReference>
<protein>
    <recommendedName>
        <fullName evidence="5">Glycosyltransferase family 9 protein</fullName>
    </recommendedName>
</protein>
<sequence length="333" mass="38235">MRILICQLRNHGDIIRCFPLIDAIKAIYKDAFIGFTCFPEMIETCALCHNIDVVIAQPRFKSVTDTQDETRVLDCSILEDAVAEARKYNFDLYIDLHGVFQSALFGAICGIRTRLGRSKETAKDGASLFYTVIAEVKEKELNRMERHFIITRKILKNVKPVYIQVKKKDYITIFPGSSKKGILKRWSTDRYIKIANKYRDKYYVRMVLGPEESDLVRYIRNRIDIDIVECNSWEKISELISESGIVIGNDGAFVHLAVWKGIPSIMICGPLSPVVNGIWKYGIGQTISVPKHCICNYLWQGKCDYNHYCIDKITVADVIKAVSRLEIYLNERI</sequence>
<dbReference type="HOGENOM" id="CLU_849074_0_0_9"/>
<organism evidence="3 4">
    <name type="scientific">Dialister succinatiphilus YIT 11850</name>
    <dbReference type="NCBI Taxonomy" id="742743"/>
    <lineage>
        <taxon>Bacteria</taxon>
        <taxon>Bacillati</taxon>
        <taxon>Bacillota</taxon>
        <taxon>Negativicutes</taxon>
        <taxon>Veillonellales</taxon>
        <taxon>Veillonellaceae</taxon>
        <taxon>Dialister</taxon>
    </lineage>
</organism>
<dbReference type="Pfam" id="PF01075">
    <property type="entry name" value="Glyco_transf_9"/>
    <property type="match status" value="1"/>
</dbReference>
<dbReference type="PANTHER" id="PTHR30160">
    <property type="entry name" value="TETRAACYLDISACCHARIDE 4'-KINASE-RELATED"/>
    <property type="match status" value="1"/>
</dbReference>
<reference evidence="3 4" key="1">
    <citation type="submission" date="2011-11" db="EMBL/GenBank/DDBJ databases">
        <title>The Genome Sequence of Dialister succinatiphilus YIT 11850.</title>
        <authorList>
            <consortium name="The Broad Institute Genome Sequencing Platform"/>
            <person name="Earl A."/>
            <person name="Ward D."/>
            <person name="Feldgarden M."/>
            <person name="Gevers D."/>
            <person name="Morotomi M."/>
            <person name="Young S.K."/>
            <person name="Zeng Q."/>
            <person name="Gargeya S."/>
            <person name="Fitzgerald M."/>
            <person name="Haas B."/>
            <person name="Abouelleil A."/>
            <person name="Alvarado L."/>
            <person name="Arachchi H.M."/>
            <person name="Berlin A."/>
            <person name="Brown A."/>
            <person name="Chapman S.B."/>
            <person name="Dunbar C."/>
            <person name="Gearin G."/>
            <person name="Goldberg J."/>
            <person name="Griggs A."/>
            <person name="Gujja S."/>
            <person name="Heiman D."/>
            <person name="Howarth C."/>
            <person name="Lui A."/>
            <person name="MacDonald P.J.P."/>
            <person name="Montmayeur A."/>
            <person name="Murphy C."/>
            <person name="Neiman D."/>
            <person name="Pearson M."/>
            <person name="Priest M."/>
            <person name="Roberts A."/>
            <person name="Saif S."/>
            <person name="Shea T."/>
            <person name="Sisk P."/>
            <person name="Stolte C."/>
            <person name="Sykes S."/>
            <person name="Wortman J."/>
            <person name="Nusbaum C."/>
            <person name="Birren B."/>
        </authorList>
    </citation>
    <scope>NUCLEOTIDE SEQUENCE [LARGE SCALE GENOMIC DNA]</scope>
    <source>
        <strain evidence="3 4">YIT 11850</strain>
    </source>
</reference>
<dbReference type="Proteomes" id="UP000003277">
    <property type="component" value="Unassembled WGS sequence"/>
</dbReference>
<dbReference type="CDD" id="cd03789">
    <property type="entry name" value="GT9_LPS_heptosyltransferase"/>
    <property type="match status" value="1"/>
</dbReference>
<dbReference type="AlphaFoldDB" id="H1D225"/>
<dbReference type="OrthoDB" id="9767552at2"/>
<name>H1D225_9FIRM</name>
<dbReference type="Gene3D" id="3.40.50.2000">
    <property type="entry name" value="Glycogen Phosphorylase B"/>
    <property type="match status" value="2"/>
</dbReference>
<evidence type="ECO:0000313" key="3">
    <source>
        <dbReference type="EMBL" id="EHO62373.1"/>
    </source>
</evidence>
<evidence type="ECO:0000313" key="4">
    <source>
        <dbReference type="Proteomes" id="UP000003277"/>
    </source>
</evidence>
<keyword evidence="4" id="KW-1185">Reference proteome</keyword>
<keyword evidence="2" id="KW-0808">Transferase</keyword>
<dbReference type="GO" id="GO:0005829">
    <property type="term" value="C:cytosol"/>
    <property type="evidence" value="ECO:0007669"/>
    <property type="project" value="TreeGrafter"/>
</dbReference>
<accession>H1D225</accession>
<proteinExistence type="predicted"/>
<dbReference type="SUPFAM" id="SSF53756">
    <property type="entry name" value="UDP-Glycosyltransferase/glycogen phosphorylase"/>
    <property type="match status" value="1"/>
</dbReference>
<evidence type="ECO:0000256" key="2">
    <source>
        <dbReference type="ARBA" id="ARBA00022679"/>
    </source>
</evidence>
<keyword evidence="1" id="KW-0328">Glycosyltransferase</keyword>
<dbReference type="PATRIC" id="fig|742743.3.peg.1689"/>
<dbReference type="InterPro" id="IPR051199">
    <property type="entry name" value="LPS_LOS_Heptosyltrfase"/>
</dbReference>
<dbReference type="EMBL" id="ADLT01000053">
    <property type="protein sequence ID" value="EHO62373.1"/>
    <property type="molecule type" value="Genomic_DNA"/>
</dbReference>
<dbReference type="STRING" id="742743.HMPREF9453_01663"/>
<dbReference type="GO" id="GO:0009244">
    <property type="term" value="P:lipopolysaccharide core region biosynthetic process"/>
    <property type="evidence" value="ECO:0007669"/>
    <property type="project" value="TreeGrafter"/>
</dbReference>
<evidence type="ECO:0008006" key="5">
    <source>
        <dbReference type="Google" id="ProtNLM"/>
    </source>
</evidence>
<dbReference type="GO" id="GO:0008713">
    <property type="term" value="F:ADP-heptose-lipopolysaccharide heptosyltransferase activity"/>
    <property type="evidence" value="ECO:0007669"/>
    <property type="project" value="TreeGrafter"/>
</dbReference>
<gene>
    <name evidence="3" type="ORF">HMPREF9453_01663</name>
</gene>
<evidence type="ECO:0000256" key="1">
    <source>
        <dbReference type="ARBA" id="ARBA00022676"/>
    </source>
</evidence>